<proteinExistence type="predicted"/>
<dbReference type="AlphaFoldDB" id="A0A2P5EW02"/>
<keyword evidence="2" id="KW-1185">Reference proteome</keyword>
<sequence>ENNSVILGRLLLRRRIFGDEHYRVFDGKIICPDELSSSSIYFGTQGIVSVSGL</sequence>
<dbReference type="EMBL" id="JXTC01000091">
    <property type="protein sequence ID" value="PON89727.1"/>
    <property type="molecule type" value="Genomic_DNA"/>
</dbReference>
<organism evidence="1 2">
    <name type="scientific">Trema orientale</name>
    <name type="common">Charcoal tree</name>
    <name type="synonym">Celtis orientalis</name>
    <dbReference type="NCBI Taxonomy" id="63057"/>
    <lineage>
        <taxon>Eukaryota</taxon>
        <taxon>Viridiplantae</taxon>
        <taxon>Streptophyta</taxon>
        <taxon>Embryophyta</taxon>
        <taxon>Tracheophyta</taxon>
        <taxon>Spermatophyta</taxon>
        <taxon>Magnoliopsida</taxon>
        <taxon>eudicotyledons</taxon>
        <taxon>Gunneridae</taxon>
        <taxon>Pentapetalae</taxon>
        <taxon>rosids</taxon>
        <taxon>fabids</taxon>
        <taxon>Rosales</taxon>
        <taxon>Cannabaceae</taxon>
        <taxon>Trema</taxon>
    </lineage>
</organism>
<dbReference type="InParanoid" id="A0A2P5EW02"/>
<evidence type="ECO:0000313" key="2">
    <source>
        <dbReference type="Proteomes" id="UP000237000"/>
    </source>
</evidence>
<name>A0A2P5EW02_TREOI</name>
<gene>
    <name evidence="1" type="ORF">TorRG33x02_145610</name>
</gene>
<comment type="caution">
    <text evidence="1">The sequence shown here is derived from an EMBL/GenBank/DDBJ whole genome shotgun (WGS) entry which is preliminary data.</text>
</comment>
<accession>A0A2P5EW02</accession>
<protein>
    <submittedName>
        <fullName evidence="1">Uncharacterized protein</fullName>
    </submittedName>
</protein>
<reference evidence="2" key="1">
    <citation type="submission" date="2016-06" db="EMBL/GenBank/DDBJ databases">
        <title>Parallel loss of symbiosis genes in relatives of nitrogen-fixing non-legume Parasponia.</title>
        <authorList>
            <person name="Van Velzen R."/>
            <person name="Holmer R."/>
            <person name="Bu F."/>
            <person name="Rutten L."/>
            <person name="Van Zeijl A."/>
            <person name="Liu W."/>
            <person name="Santuari L."/>
            <person name="Cao Q."/>
            <person name="Sharma T."/>
            <person name="Shen D."/>
            <person name="Roswanjaya Y."/>
            <person name="Wardhani T."/>
            <person name="Kalhor M.S."/>
            <person name="Jansen J."/>
            <person name="Van den Hoogen J."/>
            <person name="Gungor B."/>
            <person name="Hartog M."/>
            <person name="Hontelez J."/>
            <person name="Verver J."/>
            <person name="Yang W.-C."/>
            <person name="Schijlen E."/>
            <person name="Repin R."/>
            <person name="Schilthuizen M."/>
            <person name="Schranz E."/>
            <person name="Heidstra R."/>
            <person name="Miyata K."/>
            <person name="Fedorova E."/>
            <person name="Kohlen W."/>
            <person name="Bisseling T."/>
            <person name="Smit S."/>
            <person name="Geurts R."/>
        </authorList>
    </citation>
    <scope>NUCLEOTIDE SEQUENCE [LARGE SCALE GENOMIC DNA]</scope>
    <source>
        <strain evidence="2">cv. RG33-2</strain>
    </source>
</reference>
<feature type="non-terminal residue" evidence="1">
    <location>
        <position position="1"/>
    </location>
</feature>
<dbReference type="Proteomes" id="UP000237000">
    <property type="component" value="Unassembled WGS sequence"/>
</dbReference>
<evidence type="ECO:0000313" key="1">
    <source>
        <dbReference type="EMBL" id="PON89727.1"/>
    </source>
</evidence>